<feature type="signal peptide" evidence="1">
    <location>
        <begin position="1"/>
        <end position="18"/>
    </location>
</feature>
<name>A0A8B6G2S0_MYTGA</name>
<comment type="caution">
    <text evidence="2">The sequence shown here is derived from an EMBL/GenBank/DDBJ whole genome shotgun (WGS) entry which is preliminary data.</text>
</comment>
<dbReference type="EMBL" id="UYJE01007775">
    <property type="protein sequence ID" value="VDI57865.1"/>
    <property type="molecule type" value="Genomic_DNA"/>
</dbReference>
<dbReference type="AlphaFoldDB" id="A0A8B6G2S0"/>
<feature type="chain" id="PRO_5032386594" evidence="1">
    <location>
        <begin position="19"/>
        <end position="292"/>
    </location>
</feature>
<gene>
    <name evidence="2" type="ORF">MGAL_10B079194</name>
</gene>
<keyword evidence="3" id="KW-1185">Reference proteome</keyword>
<sequence>MILDCLLILSVYLPFVELAHNHPSFMKSGIGFPWNTPRRDHNLGPTADLSLGETIAVVDPSEVITLPQNTHVSGRGMKPGLSEAIVSGKQSSPFLQTNSGGFPNAHFEEDRHGLSSGLSHSDKTQNLEGLELQGNGHIRDNLNNQVHHGTGQTIADLANIIKTNDQGLVNNNKADVQPAIKLGETLLQTLAKKVVSKLVDKIVNVIKNDAIVHVINKDNTGLTRPGNSNPGFVDRHGFNLPFLPVAHSHGPRGEVIPVPRADHVHSPHGHIIPVRNHRRMTWRQRYPHGWIK</sequence>
<dbReference type="Proteomes" id="UP000596742">
    <property type="component" value="Unassembled WGS sequence"/>
</dbReference>
<protein>
    <submittedName>
        <fullName evidence="2">Uncharacterized protein</fullName>
    </submittedName>
</protein>
<evidence type="ECO:0000313" key="3">
    <source>
        <dbReference type="Proteomes" id="UP000596742"/>
    </source>
</evidence>
<evidence type="ECO:0000256" key="1">
    <source>
        <dbReference type="SAM" id="SignalP"/>
    </source>
</evidence>
<accession>A0A8B6G2S0</accession>
<evidence type="ECO:0000313" key="2">
    <source>
        <dbReference type="EMBL" id="VDI57865.1"/>
    </source>
</evidence>
<keyword evidence="1" id="KW-0732">Signal</keyword>
<organism evidence="2 3">
    <name type="scientific">Mytilus galloprovincialis</name>
    <name type="common">Mediterranean mussel</name>
    <dbReference type="NCBI Taxonomy" id="29158"/>
    <lineage>
        <taxon>Eukaryota</taxon>
        <taxon>Metazoa</taxon>
        <taxon>Spiralia</taxon>
        <taxon>Lophotrochozoa</taxon>
        <taxon>Mollusca</taxon>
        <taxon>Bivalvia</taxon>
        <taxon>Autobranchia</taxon>
        <taxon>Pteriomorphia</taxon>
        <taxon>Mytilida</taxon>
        <taxon>Mytiloidea</taxon>
        <taxon>Mytilidae</taxon>
        <taxon>Mytilinae</taxon>
        <taxon>Mytilus</taxon>
    </lineage>
</organism>
<proteinExistence type="predicted"/>
<dbReference type="OrthoDB" id="6167886at2759"/>
<reference evidence="2" key="1">
    <citation type="submission" date="2018-11" db="EMBL/GenBank/DDBJ databases">
        <authorList>
            <person name="Alioto T."/>
            <person name="Alioto T."/>
        </authorList>
    </citation>
    <scope>NUCLEOTIDE SEQUENCE</scope>
</reference>